<evidence type="ECO:0000313" key="1">
    <source>
        <dbReference type="EMBL" id="EJF35314.1"/>
    </source>
</evidence>
<sequence>MILQKNPLAVAPMQFATGAVAGLAAHEQDLLDTLVHQWALKRPRNTLRQLYVDSKNLVDMLGISLPDDIALELGIVSGWPEKAVYALAHMCMWDGVTASGGEEDPFELLELLDQNRFDVEIGQTIAAELTHSCAFISTTPGDVASGEPPVVIMPYSAEWASGLWDRRTRALRAALVINDVDDLGRPTALQLLTPFEVINLEDRGRGWFVDGVVPHGLSRVPVETMAFRPTLERPFGRSRVSRAVMSITDRAIRAALRMDISSELYTAPGLILNGISEEAWSDIQGSWSWRLGSVKGLSPDEEGDKPEVKTLPQQSMQPYTDQLRELAAEFSGVTNLPLSSLGIVQDNPASAEAIAANKEELVIEATNANKINGYSLRRVYQNAVVLRDGLDAVTDELRGLATRWRNPSMPSIVSQSDAIVKQISAIPDLALTDVVFEELGYPEEKIRRIKAQIRQAKNRDALRGLLTADQTTAADAATGQAATATGGA</sequence>
<accession>J0MM64</accession>
<dbReference type="Proteomes" id="UP000004578">
    <property type="component" value="Unassembled WGS sequence"/>
</dbReference>
<gene>
    <name evidence="1" type="ORF">HMPREF1317_0119</name>
</gene>
<dbReference type="AlphaFoldDB" id="J0MM64"/>
<comment type="caution">
    <text evidence="1">The sequence shown here is derived from an EMBL/GenBank/DDBJ whole genome shotgun (WGS) entry which is preliminary data.</text>
</comment>
<proteinExistence type="predicted"/>
<reference evidence="1 2" key="1">
    <citation type="submission" date="2012-05" db="EMBL/GenBank/DDBJ databases">
        <authorList>
            <person name="Harkins D.M."/>
            <person name="Madupu R."/>
            <person name="Durkin A.S."/>
            <person name="Torralba M."/>
            <person name="Methe B."/>
            <person name="Sutton G.G."/>
            <person name="Nelson K.E."/>
        </authorList>
    </citation>
    <scope>NUCLEOTIDE SEQUENCE [LARGE SCALE GENOMIC DNA]</scope>
    <source>
        <strain evidence="1 2">F0490</strain>
    </source>
</reference>
<dbReference type="OrthoDB" id="1780383at2"/>
<dbReference type="Pfam" id="PF05133">
    <property type="entry name" value="SPP1_portal"/>
    <property type="match status" value="1"/>
</dbReference>
<dbReference type="PATRIC" id="fig|1125717.3.peg.1998"/>
<name>J0MM64_9ACTO</name>
<dbReference type="InterPro" id="IPR021145">
    <property type="entry name" value="Portal_protein_SPP1_Gp6-like"/>
</dbReference>
<dbReference type="RefSeq" id="WP_005872855.1">
    <property type="nucleotide sequence ID" value="NZ_AKFS01000302.1"/>
</dbReference>
<organism evidence="1 2">
    <name type="scientific">Schaalia georgiae F0490</name>
    <dbReference type="NCBI Taxonomy" id="1125717"/>
    <lineage>
        <taxon>Bacteria</taxon>
        <taxon>Bacillati</taxon>
        <taxon>Actinomycetota</taxon>
        <taxon>Actinomycetes</taxon>
        <taxon>Actinomycetales</taxon>
        <taxon>Actinomycetaceae</taxon>
        <taxon>Schaalia</taxon>
    </lineage>
</organism>
<keyword evidence="2" id="KW-1185">Reference proteome</keyword>
<evidence type="ECO:0000313" key="2">
    <source>
        <dbReference type="Proteomes" id="UP000004578"/>
    </source>
</evidence>
<protein>
    <submittedName>
        <fullName evidence="1">SPP1 Gp6-like phage portal protein</fullName>
    </submittedName>
</protein>
<dbReference type="EMBL" id="AKFS01000302">
    <property type="protein sequence ID" value="EJF35314.1"/>
    <property type="molecule type" value="Genomic_DNA"/>
</dbReference>